<dbReference type="EMBL" id="JAPVES010000029">
    <property type="protein sequence ID" value="MCZ3371903.1"/>
    <property type="molecule type" value="Genomic_DNA"/>
</dbReference>
<evidence type="ECO:0000313" key="4">
    <source>
        <dbReference type="Proteomes" id="UP001068021"/>
    </source>
</evidence>
<gene>
    <name evidence="3" type="ORF">O3H35_04600</name>
    <name evidence="2" type="ORF">O3H54_10935</name>
</gene>
<proteinExistence type="predicted"/>
<keyword evidence="4" id="KW-1185">Reference proteome</keyword>
<feature type="coiled-coil region" evidence="1">
    <location>
        <begin position="105"/>
        <end position="135"/>
    </location>
</feature>
<evidence type="ECO:0000256" key="1">
    <source>
        <dbReference type="SAM" id="Coils"/>
    </source>
</evidence>
<dbReference type="Proteomes" id="UP001068021">
    <property type="component" value="Unassembled WGS sequence"/>
</dbReference>
<evidence type="ECO:0008006" key="5">
    <source>
        <dbReference type="Google" id="ProtNLM"/>
    </source>
</evidence>
<dbReference type="AlphaFoldDB" id="A0A9E5A1M0"/>
<dbReference type="Gene3D" id="1.20.120.330">
    <property type="entry name" value="Nucleotidyltransferases domain 2"/>
    <property type="match status" value="1"/>
</dbReference>
<comment type="caution">
    <text evidence="2">The sequence shown here is derived from an EMBL/GenBank/DDBJ whole genome shotgun (WGS) entry which is preliminary data.</text>
</comment>
<evidence type="ECO:0000313" key="2">
    <source>
        <dbReference type="EMBL" id="MCZ3366395.1"/>
    </source>
</evidence>
<dbReference type="Proteomes" id="UP001074446">
    <property type="component" value="Unassembled WGS sequence"/>
</dbReference>
<accession>A0A9E5A1M0</accession>
<evidence type="ECO:0000313" key="3">
    <source>
        <dbReference type="EMBL" id="MCZ3371903.1"/>
    </source>
</evidence>
<dbReference type="RefSeq" id="WP_048082927.1">
    <property type="nucleotide sequence ID" value="NZ_JAPVER010000020.1"/>
</dbReference>
<reference evidence="2" key="1">
    <citation type="submission" date="2022-12" db="EMBL/GenBank/DDBJ databases">
        <title>Reclassification of two methanogenic archaea species isolated from the Kolyma lowland permafrost.</title>
        <authorList>
            <person name="Trubitsyn V.E."/>
            <person name="Rivkina E.M."/>
            <person name="Shcherbakova V.A."/>
        </authorList>
    </citation>
    <scope>NUCLEOTIDE SEQUENCE</scope>
    <source>
        <strain evidence="2">M2</strain>
        <strain evidence="3">MK4</strain>
    </source>
</reference>
<organism evidence="2 4">
    <name type="scientific">Methanobacterium veterum</name>
    <dbReference type="NCBI Taxonomy" id="408577"/>
    <lineage>
        <taxon>Archaea</taxon>
        <taxon>Methanobacteriati</taxon>
        <taxon>Methanobacteriota</taxon>
        <taxon>Methanomada group</taxon>
        <taxon>Methanobacteria</taxon>
        <taxon>Methanobacteriales</taxon>
        <taxon>Methanobacteriaceae</taxon>
        <taxon>Methanobacterium</taxon>
    </lineage>
</organism>
<keyword evidence="1" id="KW-0175">Coiled coil</keyword>
<sequence>MLDVKRIEIAKRNFNQDIKDGYIRKQRPDDNLINALKNNANESLGVANFLFEEDISPLWVIVSSYYSMYYMSNAVLNKLGFKVGDQISHRVTADALIVLVRDKLKSRILQDYDKAKEEYEEIDNLTDEIIELYDLEHKKRLNSQYVMGYEVRISKSNTSLNRAKKFVLELEKTLLEL</sequence>
<protein>
    <recommendedName>
        <fullName evidence="5">HEPN domain-containing protein</fullName>
    </recommendedName>
</protein>
<name>A0A9E5A1M0_9EURY</name>
<dbReference type="EMBL" id="JAPVER010000020">
    <property type="protein sequence ID" value="MCZ3366395.1"/>
    <property type="molecule type" value="Genomic_DNA"/>
</dbReference>